<gene>
    <name evidence="1" type="ORF">CHARACLAT_014675</name>
</gene>
<proteinExistence type="predicted"/>
<organism evidence="1 2">
    <name type="scientific">Characodon lateralis</name>
    <dbReference type="NCBI Taxonomy" id="208331"/>
    <lineage>
        <taxon>Eukaryota</taxon>
        <taxon>Metazoa</taxon>
        <taxon>Chordata</taxon>
        <taxon>Craniata</taxon>
        <taxon>Vertebrata</taxon>
        <taxon>Euteleostomi</taxon>
        <taxon>Actinopterygii</taxon>
        <taxon>Neopterygii</taxon>
        <taxon>Teleostei</taxon>
        <taxon>Neoteleostei</taxon>
        <taxon>Acanthomorphata</taxon>
        <taxon>Ovalentaria</taxon>
        <taxon>Atherinomorphae</taxon>
        <taxon>Cyprinodontiformes</taxon>
        <taxon>Goodeidae</taxon>
        <taxon>Characodon</taxon>
    </lineage>
</organism>
<keyword evidence="2" id="KW-1185">Reference proteome</keyword>
<dbReference type="EMBL" id="JAHUTJ010058489">
    <property type="protein sequence ID" value="MED6287274.1"/>
    <property type="molecule type" value="Genomic_DNA"/>
</dbReference>
<accession>A0ABU7EMQ1</accession>
<evidence type="ECO:0000313" key="2">
    <source>
        <dbReference type="Proteomes" id="UP001352852"/>
    </source>
</evidence>
<comment type="caution">
    <text evidence="1">The sequence shown here is derived from an EMBL/GenBank/DDBJ whole genome shotgun (WGS) entry which is preliminary data.</text>
</comment>
<reference evidence="1 2" key="1">
    <citation type="submission" date="2021-06" db="EMBL/GenBank/DDBJ databases">
        <authorList>
            <person name="Palmer J.M."/>
        </authorList>
    </citation>
    <scope>NUCLEOTIDE SEQUENCE [LARGE SCALE GENOMIC DNA]</scope>
    <source>
        <strain evidence="1 2">CL_MEX2019</strain>
        <tissue evidence="1">Muscle</tissue>
    </source>
</reference>
<sequence length="105" mass="11788">MSSVTFPPQMVFCMQANKAEVGSELTRTPFSTCLLCPLHSLWHTANKTFIPSTTIVFLPHFHKWQISEQCQQIPHLGCSSEAPPELPWGSWLPLQIILSLPDLSV</sequence>
<protein>
    <submittedName>
        <fullName evidence="1">Uncharacterized protein</fullName>
    </submittedName>
</protein>
<evidence type="ECO:0000313" key="1">
    <source>
        <dbReference type="EMBL" id="MED6287274.1"/>
    </source>
</evidence>
<dbReference type="Proteomes" id="UP001352852">
    <property type="component" value="Unassembled WGS sequence"/>
</dbReference>
<name>A0ABU7EMQ1_9TELE</name>